<sequence length="54" mass="5794">MEFDESFPLDAPGICRPPRPLAITTTAPEPSDDLTVQLAADARSLLAALRADQQ</sequence>
<gene>
    <name evidence="1" type="ORF">SNEC2469_LOCUS8467</name>
</gene>
<name>A0A812PG37_9DINO</name>
<evidence type="ECO:0000313" key="1">
    <source>
        <dbReference type="EMBL" id="CAE7332845.1"/>
    </source>
</evidence>
<evidence type="ECO:0000313" key="2">
    <source>
        <dbReference type="Proteomes" id="UP000601435"/>
    </source>
</evidence>
<dbReference type="EMBL" id="CAJNJA010013945">
    <property type="protein sequence ID" value="CAE7332845.1"/>
    <property type="molecule type" value="Genomic_DNA"/>
</dbReference>
<reference evidence="1" key="1">
    <citation type="submission" date="2021-02" db="EMBL/GenBank/DDBJ databases">
        <authorList>
            <person name="Dougan E. K."/>
            <person name="Rhodes N."/>
            <person name="Thang M."/>
            <person name="Chan C."/>
        </authorList>
    </citation>
    <scope>NUCLEOTIDE SEQUENCE</scope>
</reference>
<dbReference type="OrthoDB" id="10421292at2759"/>
<protein>
    <submittedName>
        <fullName evidence="1">Uncharacterized protein</fullName>
    </submittedName>
</protein>
<dbReference type="AlphaFoldDB" id="A0A812PG37"/>
<proteinExistence type="predicted"/>
<organism evidence="1 2">
    <name type="scientific">Symbiodinium necroappetens</name>
    <dbReference type="NCBI Taxonomy" id="1628268"/>
    <lineage>
        <taxon>Eukaryota</taxon>
        <taxon>Sar</taxon>
        <taxon>Alveolata</taxon>
        <taxon>Dinophyceae</taxon>
        <taxon>Suessiales</taxon>
        <taxon>Symbiodiniaceae</taxon>
        <taxon>Symbiodinium</taxon>
    </lineage>
</organism>
<keyword evidence="2" id="KW-1185">Reference proteome</keyword>
<dbReference type="Proteomes" id="UP000601435">
    <property type="component" value="Unassembled WGS sequence"/>
</dbReference>
<feature type="non-terminal residue" evidence="1">
    <location>
        <position position="54"/>
    </location>
</feature>
<comment type="caution">
    <text evidence="1">The sequence shown here is derived from an EMBL/GenBank/DDBJ whole genome shotgun (WGS) entry which is preliminary data.</text>
</comment>
<accession>A0A812PG37</accession>